<reference evidence="1" key="1">
    <citation type="journal article" date="2015" name="Nature">
        <title>Complex archaea that bridge the gap between prokaryotes and eukaryotes.</title>
        <authorList>
            <person name="Spang A."/>
            <person name="Saw J.H."/>
            <person name="Jorgensen S.L."/>
            <person name="Zaremba-Niedzwiedzka K."/>
            <person name="Martijn J."/>
            <person name="Lind A.E."/>
            <person name="van Eijk R."/>
            <person name="Schleper C."/>
            <person name="Guy L."/>
            <person name="Ettema T.J."/>
        </authorList>
    </citation>
    <scope>NUCLEOTIDE SEQUENCE</scope>
</reference>
<dbReference type="AlphaFoldDB" id="A0A0F9IFX3"/>
<sequence>MDDQKFEKSQNKLFDNLCSHTKAHGAAASFVDKIAKNADSHYGNAPLWHGWALRDAFLGGIEWYISQNKDSASADKKEG</sequence>
<accession>A0A0F9IFX3</accession>
<name>A0A0F9IFX3_9ZZZZ</name>
<evidence type="ECO:0000313" key="1">
    <source>
        <dbReference type="EMBL" id="KKM26491.1"/>
    </source>
</evidence>
<comment type="caution">
    <text evidence="1">The sequence shown here is derived from an EMBL/GenBank/DDBJ whole genome shotgun (WGS) entry which is preliminary data.</text>
</comment>
<proteinExistence type="predicted"/>
<organism evidence="1">
    <name type="scientific">marine sediment metagenome</name>
    <dbReference type="NCBI Taxonomy" id="412755"/>
    <lineage>
        <taxon>unclassified sequences</taxon>
        <taxon>metagenomes</taxon>
        <taxon>ecological metagenomes</taxon>
    </lineage>
</organism>
<gene>
    <name evidence="1" type="ORF">LCGC14_1584340</name>
</gene>
<protein>
    <submittedName>
        <fullName evidence="1">Uncharacterized protein</fullName>
    </submittedName>
</protein>
<dbReference type="EMBL" id="LAZR01012502">
    <property type="protein sequence ID" value="KKM26491.1"/>
    <property type="molecule type" value="Genomic_DNA"/>
</dbReference>